<keyword evidence="2" id="KW-1185">Reference proteome</keyword>
<sequence length="62" mass="6999">MKANEEFQAMVQELLGSQSFSTTTDETSQQSHGTYATAYEFSNSETNLNQDELNAYAYSLLY</sequence>
<evidence type="ECO:0000313" key="2">
    <source>
        <dbReference type="Proteomes" id="UP000265964"/>
    </source>
</evidence>
<comment type="caution">
    <text evidence="1">The sequence shown here is derived from an EMBL/GenBank/DDBJ whole genome shotgun (WGS) entry which is preliminary data.</text>
</comment>
<protein>
    <submittedName>
        <fullName evidence="1">Uncharacterized protein</fullName>
    </submittedName>
</protein>
<evidence type="ECO:0000313" key="1">
    <source>
        <dbReference type="EMBL" id="RIY38745.1"/>
    </source>
</evidence>
<name>A0A3A1YM53_9GAMM</name>
<dbReference type="AlphaFoldDB" id="A0A3A1YM53"/>
<dbReference type="Proteomes" id="UP000265964">
    <property type="component" value="Unassembled WGS sequence"/>
</dbReference>
<gene>
    <name evidence="1" type="ORF">CKF59_00300</name>
</gene>
<dbReference type="EMBL" id="NRJF01000008">
    <property type="protein sequence ID" value="RIY38745.1"/>
    <property type="molecule type" value="Genomic_DNA"/>
</dbReference>
<proteinExistence type="predicted"/>
<organism evidence="1 2">
    <name type="scientific">Psittacicella gerlachiana</name>
    <dbReference type="NCBI Taxonomy" id="2028574"/>
    <lineage>
        <taxon>Bacteria</taxon>
        <taxon>Pseudomonadati</taxon>
        <taxon>Pseudomonadota</taxon>
        <taxon>Gammaproteobacteria</taxon>
        <taxon>Pasteurellales</taxon>
        <taxon>Psittacicellaceae</taxon>
        <taxon>Psittacicella</taxon>
    </lineage>
</organism>
<dbReference type="RefSeq" id="WP_119533991.1">
    <property type="nucleotide sequence ID" value="NZ_NRJF01000008.1"/>
</dbReference>
<reference evidence="1 2" key="1">
    <citation type="submission" date="2017-08" db="EMBL/GenBank/DDBJ databases">
        <title>Reclassification of Bisgaard taxon 37 and 44.</title>
        <authorList>
            <person name="Christensen H."/>
        </authorList>
    </citation>
    <scope>NUCLEOTIDE SEQUENCE [LARGE SCALE GENOMIC DNA]</scope>
    <source>
        <strain evidence="1 2">EEAB3T1</strain>
    </source>
</reference>
<accession>A0A3A1YM53</accession>